<evidence type="ECO:0000313" key="2">
    <source>
        <dbReference type="EMBL" id="RNF17083.1"/>
    </source>
</evidence>
<evidence type="ECO:0000256" key="1">
    <source>
        <dbReference type="SAM" id="MobiDB-lite"/>
    </source>
</evidence>
<feature type="region of interest" description="Disordered" evidence="1">
    <location>
        <begin position="83"/>
        <end position="112"/>
    </location>
</feature>
<gene>
    <name evidence="2" type="ORF">Tco025E_05069</name>
</gene>
<comment type="caution">
    <text evidence="2">The sequence shown here is derived from an EMBL/GenBank/DDBJ whole genome shotgun (WGS) entry which is preliminary data.</text>
</comment>
<keyword evidence="3" id="KW-1185">Reference proteome</keyword>
<name>A0A422PHB5_9TRYP</name>
<dbReference type="GeneID" id="40318680"/>
<protein>
    <submittedName>
        <fullName evidence="2">Uncharacterized protein</fullName>
    </submittedName>
</protein>
<dbReference type="AlphaFoldDB" id="A0A422PHB5"/>
<feature type="region of interest" description="Disordered" evidence="1">
    <location>
        <begin position="340"/>
        <end position="362"/>
    </location>
</feature>
<dbReference type="EMBL" id="MKKU01000274">
    <property type="protein sequence ID" value="RNF17083.1"/>
    <property type="molecule type" value="Genomic_DNA"/>
</dbReference>
<accession>A0A422PHB5</accession>
<evidence type="ECO:0000313" key="3">
    <source>
        <dbReference type="Proteomes" id="UP000284403"/>
    </source>
</evidence>
<reference evidence="2 3" key="1">
    <citation type="journal article" date="2018" name="BMC Genomics">
        <title>Genomic comparison of Trypanosoma conorhini and Trypanosoma rangeli to Trypanosoma cruzi strains of high and low virulence.</title>
        <authorList>
            <person name="Bradwell K.R."/>
            <person name="Koparde V.N."/>
            <person name="Matveyev A.V."/>
            <person name="Serrano M.G."/>
            <person name="Alves J.M."/>
            <person name="Parikh H."/>
            <person name="Huang B."/>
            <person name="Lee V."/>
            <person name="Espinosa-Alvarez O."/>
            <person name="Ortiz P.A."/>
            <person name="Costa-Martins A.G."/>
            <person name="Teixeira M.M."/>
            <person name="Buck G.A."/>
        </authorList>
    </citation>
    <scope>NUCLEOTIDE SEQUENCE [LARGE SCALE GENOMIC DNA]</scope>
    <source>
        <strain evidence="2 3">025E</strain>
    </source>
</reference>
<proteinExistence type="predicted"/>
<sequence>MAVSDGGCLASVKRLLLQEPWENPGRASDVICRLLDDSLMGCRGDAARDRPVADAEQKVKVACLFFDFVGYFATAVTSRRCGGAHGAPATDDSGGDLTVGAPPRPHGAAASQRGLRHSVPLPPIHELWRQPSLVAAIERLAEVVWNIQALLHLGDGHVEASRVGRCPLCYAASIEHVPGTDVMWCLLELHAVYRVAEEASSGYERGRTSSLKQAASTNASDEMTLALDVDTRRLLWTHAMAVCRNAVWNGAVQTLRLSVEQWVYGGTHPTLFALARQKSGPAAVQVGGDVVSHSALVLIQCCLLIQDEVAFEVEVRDAAAQATPAGKRQWKGGIRRTLEEARRGNEDDAETASQTSSLTLRGRGDAGLHDSLLALRELSHAAGSAAAFVALTTTAPHYATGGATLLHWVSAKGYECCVRLLLTAWVEVYRDARLPPSVARHVACEEKRVCVDFAQAQTWEAPTDTTTTKAAAAPKTTARAIRCTALQVDDDILPGAVQGGSVAVLRQLLLCGASRHHWEVGAPADEEVLALLLDPGNVLDGVVGTLHERVRDSLCATAAADALASAAWRLWSEKVRKVAADKAGEAAYRRSHDGVMRTALAALEFDPYNPLARTTLRDVLARKVTDVPAVRLPMGEAALEQRRYYQTARRMCEQLLSTRTEREREIQSLLRSVPLPAEATSPPANATTAPMTSDNTFWFLTSSQSGGVSGGGGSPATIATDEQQRPVYALVNLTDPTASPASRTTAMMHPLWVRLPRGVDVQRSLERVGGLYGLVESAMPLIAPVERGDLVVFALRQNFCRFDVTRVVRPQDGAVVEVPCVLQGARDEVKKSILRCAVVPPPVYELDDDRVLGDPLQWLEPASTPTSDVVEQLLNNRRCLQRWLYVALRGRRTSWFHDLPLTPSEASVWRLGTTSNGVDTRLVFATAAFPLAGDAEAGEVDDPLGLTSEAIFVLRSPRTRVVEGDVAFRVAGVFPRWGWGNSS</sequence>
<dbReference type="RefSeq" id="XP_029228026.1">
    <property type="nucleotide sequence ID" value="XM_029371972.1"/>
</dbReference>
<dbReference type="Proteomes" id="UP000284403">
    <property type="component" value="Unassembled WGS sequence"/>
</dbReference>
<organism evidence="2 3">
    <name type="scientific">Trypanosoma conorhini</name>
    <dbReference type="NCBI Taxonomy" id="83891"/>
    <lineage>
        <taxon>Eukaryota</taxon>
        <taxon>Discoba</taxon>
        <taxon>Euglenozoa</taxon>
        <taxon>Kinetoplastea</taxon>
        <taxon>Metakinetoplastina</taxon>
        <taxon>Trypanosomatida</taxon>
        <taxon>Trypanosomatidae</taxon>
        <taxon>Trypanosoma</taxon>
    </lineage>
</organism>
<dbReference type="OrthoDB" id="262489at2759"/>